<dbReference type="OrthoDB" id="9793210at2"/>
<organism evidence="6 7">
    <name type="scientific">Azospirillum ramasamyi</name>
    <dbReference type="NCBI Taxonomy" id="682998"/>
    <lineage>
        <taxon>Bacteria</taxon>
        <taxon>Pseudomonadati</taxon>
        <taxon>Pseudomonadota</taxon>
        <taxon>Alphaproteobacteria</taxon>
        <taxon>Rhodospirillales</taxon>
        <taxon>Azospirillaceae</taxon>
        <taxon>Azospirillum</taxon>
    </lineage>
</organism>
<proteinExistence type="predicted"/>
<dbReference type="EC" id="2.7.7.65" evidence="1"/>
<feature type="region of interest" description="Disordered" evidence="4">
    <location>
        <begin position="222"/>
        <end position="244"/>
    </location>
</feature>
<dbReference type="GO" id="GO:0052621">
    <property type="term" value="F:diguanylate cyclase activity"/>
    <property type="evidence" value="ECO:0007669"/>
    <property type="project" value="UniProtKB-EC"/>
</dbReference>
<protein>
    <recommendedName>
        <fullName evidence="1">diguanylate cyclase</fullName>
        <ecNumber evidence="1">2.7.7.65</ecNumber>
    </recommendedName>
</protein>
<feature type="domain" description="GGDEF" evidence="5">
    <location>
        <begin position="103"/>
        <end position="233"/>
    </location>
</feature>
<dbReference type="NCBIfam" id="TIGR00254">
    <property type="entry name" value="GGDEF"/>
    <property type="match status" value="1"/>
</dbReference>
<feature type="coiled-coil region" evidence="3">
    <location>
        <begin position="44"/>
        <end position="71"/>
    </location>
</feature>
<reference evidence="6 7" key="1">
    <citation type="journal article" date="2019" name="Int. J. Syst. Evol. Microbiol.">
        <title>Azospirillum ramasamyi sp. nov., a novel diazotrophic bacterium isolated from fermented bovine products.</title>
        <authorList>
            <person name="Anandham R."/>
            <person name="Heo J."/>
            <person name="Krishnamoorthy R."/>
            <person name="SenthilKumar M."/>
            <person name="Gopal N.O."/>
            <person name="Kim S.J."/>
            <person name="Kwon S.W."/>
        </authorList>
    </citation>
    <scope>NUCLEOTIDE SEQUENCE [LARGE SCALE GENOMIC DNA]</scope>
    <source>
        <strain evidence="6 7">M2T2B2</strain>
    </source>
</reference>
<evidence type="ECO:0000256" key="1">
    <source>
        <dbReference type="ARBA" id="ARBA00012528"/>
    </source>
</evidence>
<keyword evidence="7" id="KW-1185">Reference proteome</keyword>
<dbReference type="Pfam" id="PF00990">
    <property type="entry name" value="GGDEF"/>
    <property type="match status" value="1"/>
</dbReference>
<keyword evidence="3" id="KW-0175">Coiled coil</keyword>
<dbReference type="KEGG" id="azm:DM194_06975"/>
<dbReference type="PROSITE" id="PS50887">
    <property type="entry name" value="GGDEF"/>
    <property type="match status" value="1"/>
</dbReference>
<sequence length="244" mass="26576">MNAIVAALDLKHHAADRFDVPVGWSPVALASRVGLLRGTERQTLDETIALLAEAKGTIAELQERIAYLESLTMTDELTGLLNRRGFYSHFRRELASARRNGAAGGLLVMIDLDGFKAINDTHGHVAGDAYLRQIARMLVGNVRQEDVVARLGGDEFAVLLTNTDTASGLARASQLAAIADATYVEWGGHSLPVRFSVGTQPYGAEDSEDEVMRRADAMMYGAKGARRREAKRKGDVKRRTRQAA</sequence>
<dbReference type="AlphaFoldDB" id="A0A2U9S306"/>
<evidence type="ECO:0000256" key="4">
    <source>
        <dbReference type="SAM" id="MobiDB-lite"/>
    </source>
</evidence>
<evidence type="ECO:0000259" key="5">
    <source>
        <dbReference type="PROSITE" id="PS50887"/>
    </source>
</evidence>
<accession>A0A2U9S306</accession>
<evidence type="ECO:0000256" key="3">
    <source>
        <dbReference type="SAM" id="Coils"/>
    </source>
</evidence>
<evidence type="ECO:0000313" key="6">
    <source>
        <dbReference type="EMBL" id="AWU94025.1"/>
    </source>
</evidence>
<evidence type="ECO:0000313" key="7">
    <source>
        <dbReference type="Proteomes" id="UP000249605"/>
    </source>
</evidence>
<dbReference type="PANTHER" id="PTHR45138">
    <property type="entry name" value="REGULATORY COMPONENTS OF SENSORY TRANSDUCTION SYSTEM"/>
    <property type="match status" value="1"/>
</dbReference>
<name>A0A2U9S306_9PROT</name>
<dbReference type="InterPro" id="IPR043128">
    <property type="entry name" value="Rev_trsase/Diguanyl_cyclase"/>
</dbReference>
<dbReference type="RefSeq" id="WP_111066557.1">
    <property type="nucleotide sequence ID" value="NZ_CP029829.1"/>
</dbReference>
<dbReference type="Gene3D" id="3.30.70.270">
    <property type="match status" value="1"/>
</dbReference>
<dbReference type="EMBL" id="CP029829">
    <property type="protein sequence ID" value="AWU94025.1"/>
    <property type="molecule type" value="Genomic_DNA"/>
</dbReference>
<dbReference type="CDD" id="cd01949">
    <property type="entry name" value="GGDEF"/>
    <property type="match status" value="1"/>
</dbReference>
<evidence type="ECO:0000256" key="2">
    <source>
        <dbReference type="ARBA" id="ARBA00034247"/>
    </source>
</evidence>
<feature type="compositionally biased region" description="Basic residues" evidence="4">
    <location>
        <begin position="224"/>
        <end position="244"/>
    </location>
</feature>
<dbReference type="PANTHER" id="PTHR45138:SF9">
    <property type="entry name" value="DIGUANYLATE CYCLASE DGCM-RELATED"/>
    <property type="match status" value="1"/>
</dbReference>
<dbReference type="InterPro" id="IPR029787">
    <property type="entry name" value="Nucleotide_cyclase"/>
</dbReference>
<comment type="catalytic activity">
    <reaction evidence="2">
        <text>2 GTP = 3',3'-c-di-GMP + 2 diphosphate</text>
        <dbReference type="Rhea" id="RHEA:24898"/>
        <dbReference type="ChEBI" id="CHEBI:33019"/>
        <dbReference type="ChEBI" id="CHEBI:37565"/>
        <dbReference type="ChEBI" id="CHEBI:58805"/>
        <dbReference type="EC" id="2.7.7.65"/>
    </reaction>
</comment>
<dbReference type="SMART" id="SM00267">
    <property type="entry name" value="GGDEF"/>
    <property type="match status" value="1"/>
</dbReference>
<dbReference type="InterPro" id="IPR000160">
    <property type="entry name" value="GGDEF_dom"/>
</dbReference>
<dbReference type="FunFam" id="3.30.70.270:FF:000001">
    <property type="entry name" value="Diguanylate cyclase domain protein"/>
    <property type="match status" value="1"/>
</dbReference>
<dbReference type="Proteomes" id="UP000249605">
    <property type="component" value="Chromosome"/>
</dbReference>
<dbReference type="InterPro" id="IPR050469">
    <property type="entry name" value="Diguanylate_Cyclase"/>
</dbReference>
<dbReference type="SUPFAM" id="SSF55073">
    <property type="entry name" value="Nucleotide cyclase"/>
    <property type="match status" value="1"/>
</dbReference>
<gene>
    <name evidence="6" type="ORF">DM194_06975</name>
</gene>